<dbReference type="Pfam" id="PF04389">
    <property type="entry name" value="Peptidase_M28"/>
    <property type="match status" value="1"/>
</dbReference>
<reference evidence="4 5" key="1">
    <citation type="submission" date="2023-07" db="EMBL/GenBank/DDBJ databases">
        <title>Novel species of Thermanaerothrix with wide hydrolytic capabilities.</title>
        <authorList>
            <person name="Zayulina K.S."/>
            <person name="Podosokorskaya O.A."/>
            <person name="Elcheninov A.G."/>
        </authorList>
    </citation>
    <scope>NUCLEOTIDE SEQUENCE [LARGE SCALE GENOMIC DNA]</scope>
    <source>
        <strain evidence="4 5">4228-RoL</strain>
    </source>
</reference>
<dbReference type="Gene3D" id="3.40.630.10">
    <property type="entry name" value="Zn peptidases"/>
    <property type="match status" value="1"/>
</dbReference>
<accession>A0ABU3NJU0</accession>
<dbReference type="InterPro" id="IPR007484">
    <property type="entry name" value="Peptidase_M28"/>
</dbReference>
<dbReference type="RefSeq" id="WP_315623770.1">
    <property type="nucleotide sequence ID" value="NZ_JAUHMF010000001.1"/>
</dbReference>
<dbReference type="EMBL" id="JAUHMF010000001">
    <property type="protein sequence ID" value="MDT8897120.1"/>
    <property type="molecule type" value="Genomic_DNA"/>
</dbReference>
<evidence type="ECO:0000313" key="5">
    <source>
        <dbReference type="Proteomes" id="UP001254165"/>
    </source>
</evidence>
<dbReference type="Proteomes" id="UP001254165">
    <property type="component" value="Unassembled WGS sequence"/>
</dbReference>
<dbReference type="InterPro" id="IPR040234">
    <property type="entry name" value="QC/QCL"/>
</dbReference>
<dbReference type="PANTHER" id="PTHR12283:SF6">
    <property type="entry name" value="GLUTAMINYL-PEPTIDE CYCLOTRANSFERASE-RELATED"/>
    <property type="match status" value="1"/>
</dbReference>
<dbReference type="SUPFAM" id="SSF53187">
    <property type="entry name" value="Zn-dependent exopeptidases"/>
    <property type="match status" value="1"/>
</dbReference>
<keyword evidence="1" id="KW-0808">Transferase</keyword>
<feature type="domain" description="Peptidase M28" evidence="3">
    <location>
        <begin position="94"/>
        <end position="293"/>
    </location>
</feature>
<organism evidence="4 5">
    <name type="scientific">Thermanaerothrix solaris</name>
    <dbReference type="NCBI Taxonomy" id="3058434"/>
    <lineage>
        <taxon>Bacteria</taxon>
        <taxon>Bacillati</taxon>
        <taxon>Chloroflexota</taxon>
        <taxon>Anaerolineae</taxon>
        <taxon>Anaerolineales</taxon>
        <taxon>Anaerolineaceae</taxon>
        <taxon>Thermanaerothrix</taxon>
    </lineage>
</organism>
<evidence type="ECO:0000313" key="4">
    <source>
        <dbReference type="EMBL" id="MDT8897120.1"/>
    </source>
</evidence>
<protein>
    <submittedName>
        <fullName evidence="4">M28 family peptidase</fullName>
    </submittedName>
</protein>
<gene>
    <name evidence="4" type="ORF">QYE77_02495</name>
</gene>
<comment type="caution">
    <text evidence="4">The sequence shown here is derived from an EMBL/GenBank/DDBJ whole genome shotgun (WGS) entry which is preliminary data.</text>
</comment>
<sequence>MPKKSPRFRLFLTVLLIAGILVIGRLILNITQPPLVFNAQRAYRDVQDQVALGARTPGSPAYIALQDYIVKTLQTNDWMVETQSGNYAGKTLVNLIGKRGNQRPWIILGAHYDSRLLADRDPNSELRNQPVPGANDGASGVAILLELARTLPRDPDKEIWLVFFDAEDQGEISGWEWIMGSRYFVSQLERHPDAVVIVDMVGDTNLRIPKERNSNPQLTQEIWSIAHELGYQEYFIDAEGLAILDDHVPFLELSIPAVDVIDFDYPYWHTTHDLPDKVSPYSLEIVGRTLYHWITYPRSTAPY</sequence>
<dbReference type="PANTHER" id="PTHR12283">
    <property type="entry name" value="GLUTAMINYL-PEPTIDE CYCLOTRANSFERASE"/>
    <property type="match status" value="1"/>
</dbReference>
<keyword evidence="5" id="KW-1185">Reference proteome</keyword>
<keyword evidence="2" id="KW-0012">Acyltransferase</keyword>
<name>A0ABU3NJU0_9CHLR</name>
<evidence type="ECO:0000256" key="1">
    <source>
        <dbReference type="ARBA" id="ARBA00022679"/>
    </source>
</evidence>
<evidence type="ECO:0000259" key="3">
    <source>
        <dbReference type="Pfam" id="PF04389"/>
    </source>
</evidence>
<proteinExistence type="predicted"/>
<evidence type="ECO:0000256" key="2">
    <source>
        <dbReference type="ARBA" id="ARBA00023315"/>
    </source>
</evidence>